<dbReference type="AlphaFoldDB" id="A0AAE1CRK1"/>
<feature type="compositionally biased region" description="Polar residues" evidence="1">
    <location>
        <begin position="28"/>
        <end position="37"/>
    </location>
</feature>
<gene>
    <name evidence="2" type="ORF">RRG08_060303</name>
</gene>
<name>A0AAE1CRK1_9GAST</name>
<dbReference type="EMBL" id="JAWDGP010007068">
    <property type="protein sequence ID" value="KAK3730635.1"/>
    <property type="molecule type" value="Genomic_DNA"/>
</dbReference>
<evidence type="ECO:0000256" key="1">
    <source>
        <dbReference type="SAM" id="MobiDB-lite"/>
    </source>
</evidence>
<accession>A0AAE1CRK1</accession>
<keyword evidence="3" id="KW-1185">Reference proteome</keyword>
<dbReference type="Proteomes" id="UP001283361">
    <property type="component" value="Unassembled WGS sequence"/>
</dbReference>
<feature type="region of interest" description="Disordered" evidence="1">
    <location>
        <begin position="12"/>
        <end position="41"/>
    </location>
</feature>
<sequence length="387" mass="42944">MVLRHLFQDRKQEVSLRSPAEGGGPAHTSRQSSQTLITPPVSASAHACSRESLPVKEEPWRKFVRFVTFIRNGYQTRTSIVLEHYNMADVRTFYTSFLWLNELISSRSRLLQNKTKLDLAPAKMDQTESEKQNPKVAVSISSQTGREIPSCLCSKRAEVVGERPGPWKGTSLQVRYLGQTEVSVSEAEINLDVPSVGGSDDRRSLGAAGTGWVFLSYSPGLEWAQIFPIAPSLIRGDGHVPRGLGHLGVTDRYSHLINYDPVVLSAGRGKRPDWSRDGRWTSNRVEESSCVDGDGGRRLEKMFLAVKAVIGAGLPDKPQFNLLSASRLTPASATTVKRADHTRRQLLRFYLAFAGSLCLPRWLDKHSLSVLLDHMTLGGLMIERLPL</sequence>
<reference evidence="2" key="1">
    <citation type="journal article" date="2023" name="G3 (Bethesda)">
        <title>A reference genome for the long-term kleptoplast-retaining sea slug Elysia crispata morphotype clarki.</title>
        <authorList>
            <person name="Eastman K.E."/>
            <person name="Pendleton A.L."/>
            <person name="Shaikh M.A."/>
            <person name="Suttiyut T."/>
            <person name="Ogas R."/>
            <person name="Tomko P."/>
            <person name="Gavelis G."/>
            <person name="Widhalm J.R."/>
            <person name="Wisecaver J.H."/>
        </authorList>
    </citation>
    <scope>NUCLEOTIDE SEQUENCE</scope>
    <source>
        <strain evidence="2">ECLA1</strain>
    </source>
</reference>
<evidence type="ECO:0000313" key="3">
    <source>
        <dbReference type="Proteomes" id="UP001283361"/>
    </source>
</evidence>
<evidence type="ECO:0000313" key="2">
    <source>
        <dbReference type="EMBL" id="KAK3730635.1"/>
    </source>
</evidence>
<organism evidence="2 3">
    <name type="scientific">Elysia crispata</name>
    <name type="common">lettuce slug</name>
    <dbReference type="NCBI Taxonomy" id="231223"/>
    <lineage>
        <taxon>Eukaryota</taxon>
        <taxon>Metazoa</taxon>
        <taxon>Spiralia</taxon>
        <taxon>Lophotrochozoa</taxon>
        <taxon>Mollusca</taxon>
        <taxon>Gastropoda</taxon>
        <taxon>Heterobranchia</taxon>
        <taxon>Euthyneura</taxon>
        <taxon>Panpulmonata</taxon>
        <taxon>Sacoglossa</taxon>
        <taxon>Placobranchoidea</taxon>
        <taxon>Plakobranchidae</taxon>
        <taxon>Elysia</taxon>
    </lineage>
</organism>
<proteinExistence type="predicted"/>
<comment type="caution">
    <text evidence="2">The sequence shown here is derived from an EMBL/GenBank/DDBJ whole genome shotgun (WGS) entry which is preliminary data.</text>
</comment>
<protein>
    <submittedName>
        <fullName evidence="2">Uncharacterized protein</fullName>
    </submittedName>
</protein>